<dbReference type="Proteomes" id="UP000887116">
    <property type="component" value="Unassembled WGS sequence"/>
</dbReference>
<dbReference type="EMBL" id="BMAO01034886">
    <property type="protein sequence ID" value="GFQ99622.1"/>
    <property type="molecule type" value="Genomic_DNA"/>
</dbReference>
<reference evidence="1" key="1">
    <citation type="submission" date="2020-07" db="EMBL/GenBank/DDBJ databases">
        <title>Multicomponent nature underlies the extraordinary mechanical properties of spider dragline silk.</title>
        <authorList>
            <person name="Kono N."/>
            <person name="Nakamura H."/>
            <person name="Mori M."/>
            <person name="Yoshida Y."/>
            <person name="Ohtoshi R."/>
            <person name="Malay A.D."/>
            <person name="Moran D.A.P."/>
            <person name="Tomita M."/>
            <person name="Numata K."/>
            <person name="Arakawa K."/>
        </authorList>
    </citation>
    <scope>NUCLEOTIDE SEQUENCE</scope>
</reference>
<gene>
    <name evidence="1" type="ORF">TNCT_263551</name>
</gene>
<proteinExistence type="predicted"/>
<sequence length="144" mass="16554">MESSGDVFKHPFDYSDQKSTQFLHDTLTENTAIPSSSQLSGYKHEPLNRYHLNPASDTKELPLSLKPDQKEIYRLDRNSQTNRSQSLMSTECNPMEIYTYGMNEQFNRNLSSTSEYSQMQYFGHGNIEQISIKQSLPSSGLKEM</sequence>
<dbReference type="AlphaFoldDB" id="A0A8X6GA29"/>
<protein>
    <submittedName>
        <fullName evidence="1">Uncharacterized protein</fullName>
    </submittedName>
</protein>
<keyword evidence="2" id="KW-1185">Reference proteome</keyword>
<evidence type="ECO:0000313" key="2">
    <source>
        <dbReference type="Proteomes" id="UP000887116"/>
    </source>
</evidence>
<name>A0A8X6GA29_TRICU</name>
<accession>A0A8X6GA29</accession>
<comment type="caution">
    <text evidence="1">The sequence shown here is derived from an EMBL/GenBank/DDBJ whole genome shotgun (WGS) entry which is preliminary data.</text>
</comment>
<organism evidence="1 2">
    <name type="scientific">Trichonephila clavata</name>
    <name type="common">Joro spider</name>
    <name type="synonym">Nephila clavata</name>
    <dbReference type="NCBI Taxonomy" id="2740835"/>
    <lineage>
        <taxon>Eukaryota</taxon>
        <taxon>Metazoa</taxon>
        <taxon>Ecdysozoa</taxon>
        <taxon>Arthropoda</taxon>
        <taxon>Chelicerata</taxon>
        <taxon>Arachnida</taxon>
        <taxon>Araneae</taxon>
        <taxon>Araneomorphae</taxon>
        <taxon>Entelegynae</taxon>
        <taxon>Araneoidea</taxon>
        <taxon>Nephilidae</taxon>
        <taxon>Trichonephila</taxon>
    </lineage>
</organism>
<evidence type="ECO:0000313" key="1">
    <source>
        <dbReference type="EMBL" id="GFQ99622.1"/>
    </source>
</evidence>